<accession>A0ABQ6G548</accession>
<keyword evidence="3" id="KW-1185">Reference proteome</keyword>
<proteinExistence type="predicted"/>
<gene>
    <name evidence="1" type="ORF">KDH_29220</name>
    <name evidence="2" type="ORF">KDH_79540</name>
</gene>
<protein>
    <submittedName>
        <fullName evidence="2">Uncharacterized protein</fullName>
    </submittedName>
</protein>
<evidence type="ECO:0000313" key="2">
    <source>
        <dbReference type="EMBL" id="GLV61137.1"/>
    </source>
</evidence>
<dbReference type="EMBL" id="BSRI01000002">
    <property type="protein sequence ID" value="GLV56078.1"/>
    <property type="molecule type" value="Genomic_DNA"/>
</dbReference>
<comment type="caution">
    <text evidence="2">The sequence shown here is derived from an EMBL/GenBank/DDBJ whole genome shotgun (WGS) entry which is preliminary data.</text>
</comment>
<dbReference type="Proteomes" id="UP001344906">
    <property type="component" value="Unassembled WGS sequence"/>
</dbReference>
<dbReference type="EMBL" id="BSRI01000002">
    <property type="protein sequence ID" value="GLV61137.1"/>
    <property type="molecule type" value="Genomic_DNA"/>
</dbReference>
<evidence type="ECO:0000313" key="3">
    <source>
        <dbReference type="Proteomes" id="UP001344906"/>
    </source>
</evidence>
<evidence type="ECO:0000313" key="1">
    <source>
        <dbReference type="EMBL" id="GLV56078.1"/>
    </source>
</evidence>
<organism evidence="2 3">
    <name type="scientific">Dictyobacter halimunensis</name>
    <dbReference type="NCBI Taxonomy" id="3026934"/>
    <lineage>
        <taxon>Bacteria</taxon>
        <taxon>Bacillati</taxon>
        <taxon>Chloroflexota</taxon>
        <taxon>Ktedonobacteria</taxon>
        <taxon>Ktedonobacterales</taxon>
        <taxon>Dictyobacteraceae</taxon>
        <taxon>Dictyobacter</taxon>
    </lineage>
</organism>
<name>A0ABQ6G548_9CHLR</name>
<sequence length="117" mass="12115">MDGAMWGGSEQEIGVDLLGARQGHGLQGCPEGIGCGVMQAEQSALLCERGAGVLTVEVEGGTEKARSAGGEWMTMCRELEAVSRSSGCARSCVQPPSARWCEGVLRGKAEGNGGMRK</sequence>
<reference evidence="2 3" key="1">
    <citation type="submission" date="2023-02" db="EMBL/GenBank/DDBJ databases">
        <title>Dictyobacter halimunensis sp. nov., a new member of the class Ktedonobacteria from forest soil in a geothermal area.</title>
        <authorList>
            <person name="Rachmania M.K."/>
            <person name="Ningsih F."/>
            <person name="Sakai Y."/>
            <person name="Yabe S."/>
            <person name="Yokota A."/>
            <person name="Sjamsuridzal W."/>
        </authorList>
    </citation>
    <scope>NUCLEOTIDE SEQUENCE [LARGE SCALE GENOMIC DNA]</scope>
    <source>
        <strain evidence="2 3">S3.2.2.5</strain>
    </source>
</reference>